<comment type="caution">
    <text evidence="1">The sequence shown here is derived from an EMBL/GenBank/DDBJ whole genome shotgun (WGS) entry which is preliminary data.</text>
</comment>
<dbReference type="AlphaFoldDB" id="V5Z750"/>
<evidence type="ECO:0000313" key="1">
    <source>
        <dbReference type="EMBL" id="CCG87068.1"/>
    </source>
</evidence>
<sequence length="153" mass="18544">MSVWRKGRQLNALLEYKKTLVNCQVSKINKRLSEIQSLLEEKIFERKAIIDEINSLTPTGVLHRSDIYQKIRRQGVLLSKQQLIYHQINELEEDKEKNELNVQVFLHTRNVLEKKNHKFRSYFRHRYIDFRIRSENNIESELHETISYGREKY</sequence>
<evidence type="ECO:0000313" key="2">
    <source>
        <dbReference type="Proteomes" id="UP000018217"/>
    </source>
</evidence>
<dbReference type="OrthoDB" id="6434541at2"/>
<accession>V5Z750</accession>
<reference evidence="1 2" key="1">
    <citation type="journal article" date="2013" name="Syst. Appl. Microbiol.">
        <title>Phylogenetic position and virulence apparatus of the pear flower necrosis pathogen Erwinia piriflorinigrans CFBP 5888T as assessed by comparative genomics.</title>
        <authorList>
            <person name="Smits T.H."/>
            <person name="Rezzonico F."/>
            <person name="Lopez M.M."/>
            <person name="Blom J."/>
            <person name="Goesmann A."/>
            <person name="Frey J.E."/>
            <person name="Duffy B."/>
        </authorList>
    </citation>
    <scope>NUCLEOTIDE SEQUENCE [LARGE SCALE GENOMIC DNA]</scope>
    <source>
        <strain evidence="2">CFBP5888</strain>
    </source>
</reference>
<keyword evidence="2" id="KW-1185">Reference proteome</keyword>
<dbReference type="RefSeq" id="WP_023654866.1">
    <property type="nucleotide sequence ID" value="NZ_CAHS01000014.1"/>
</dbReference>
<evidence type="ECO:0008006" key="3">
    <source>
        <dbReference type="Google" id="ProtNLM"/>
    </source>
</evidence>
<gene>
    <name evidence="1" type="ORF">EPIR_1703</name>
</gene>
<organism evidence="1 2">
    <name type="scientific">Erwinia piriflorinigrans CFBP 5888</name>
    <dbReference type="NCBI Taxonomy" id="1161919"/>
    <lineage>
        <taxon>Bacteria</taxon>
        <taxon>Pseudomonadati</taxon>
        <taxon>Pseudomonadota</taxon>
        <taxon>Gammaproteobacteria</taxon>
        <taxon>Enterobacterales</taxon>
        <taxon>Erwiniaceae</taxon>
        <taxon>Erwinia</taxon>
    </lineage>
</organism>
<name>V5Z750_9GAMM</name>
<dbReference type="InterPro" id="IPR002954">
    <property type="entry name" value="Salm_SPAgM"/>
</dbReference>
<proteinExistence type="predicted"/>
<protein>
    <recommendedName>
        <fullName evidence="3">Type III secretion system protein</fullName>
    </recommendedName>
</protein>
<dbReference type="Proteomes" id="UP000018217">
    <property type="component" value="Unassembled WGS sequence"/>
</dbReference>
<dbReference type="EMBL" id="CAHS01000014">
    <property type="protein sequence ID" value="CCG87068.1"/>
    <property type="molecule type" value="Genomic_DNA"/>
</dbReference>
<dbReference type="STRING" id="1161919.EPIR_1703"/>
<dbReference type="Pfam" id="PF02090">
    <property type="entry name" value="SPAM"/>
    <property type="match status" value="1"/>
</dbReference>